<dbReference type="AlphaFoldDB" id="A0A200J048"/>
<evidence type="ECO:0000313" key="1">
    <source>
        <dbReference type="EMBL" id="OUZ30191.1"/>
    </source>
</evidence>
<accession>A0A200J048</accession>
<dbReference type="EMBL" id="NIBQ01000003">
    <property type="protein sequence ID" value="OUZ30191.1"/>
    <property type="molecule type" value="Genomic_DNA"/>
</dbReference>
<organism evidence="1">
    <name type="scientific">Candidatus Enterococcus dunnyi</name>
    <dbReference type="NCBI Taxonomy" id="1834192"/>
    <lineage>
        <taxon>Bacteria</taxon>
        <taxon>Bacillati</taxon>
        <taxon>Bacillota</taxon>
        <taxon>Bacilli</taxon>
        <taxon>Lactobacillales</taxon>
        <taxon>Enterococcaceae</taxon>
        <taxon>Enterococcus</taxon>
    </lineage>
</organism>
<reference evidence="1" key="1">
    <citation type="submission" date="2017-05" db="EMBL/GenBank/DDBJ databases">
        <title>The Genome Sequence of Enterococcus sp. 9D6_DIV0238.</title>
        <authorList>
            <consortium name="The Broad Institute Genomics Platform"/>
            <consortium name="The Broad Institute Genomic Center for Infectious Diseases"/>
            <person name="Earl A."/>
            <person name="Manson A."/>
            <person name="Schwartman J."/>
            <person name="Gilmore M."/>
            <person name="Abouelleil A."/>
            <person name="Cao P."/>
            <person name="Chapman S."/>
            <person name="Cusick C."/>
            <person name="Shea T."/>
            <person name="Young S."/>
            <person name="Neafsey D."/>
            <person name="Nusbaum C."/>
            <person name="Birren B."/>
        </authorList>
    </citation>
    <scope>NUCLEOTIDE SEQUENCE [LARGE SCALE GENOMIC DNA]</scope>
    <source>
        <strain evidence="1">9D6_DIV0238</strain>
    </source>
</reference>
<reference evidence="2" key="2">
    <citation type="submission" date="2017-05" db="EMBL/GenBank/DDBJ databases">
        <authorList>
            <consortium name="The Broad Institute Genomics Platform"/>
            <consortium name="The Broad Institute Genomic Center for Infectious Diseases"/>
            <person name="Earl A."/>
            <person name="Manson A."/>
            <person name="Schwartman J."/>
            <person name="Gilmore M."/>
            <person name="Abouelleil A."/>
            <person name="Cao P."/>
            <person name="Chapman S."/>
            <person name="Cusick C."/>
            <person name="Shea T."/>
            <person name="Young S."/>
            <person name="Neafsey D."/>
            <person name="Nusbaum C."/>
            <person name="Birren B."/>
        </authorList>
    </citation>
    <scope>NUCLEOTIDE SEQUENCE</scope>
    <source>
        <strain evidence="2">9D6_DIV0238</strain>
    </source>
</reference>
<evidence type="ECO:0000313" key="2">
    <source>
        <dbReference type="EMBL" id="WYJ94281.1"/>
    </source>
</evidence>
<dbReference type="EMBL" id="CP147246">
    <property type="protein sequence ID" value="WYJ94281.1"/>
    <property type="molecule type" value="Genomic_DNA"/>
</dbReference>
<evidence type="ECO:0000313" key="3">
    <source>
        <dbReference type="Proteomes" id="UP000196151"/>
    </source>
</evidence>
<protein>
    <submittedName>
        <fullName evidence="1">Uncharacterized protein</fullName>
    </submittedName>
</protein>
<reference evidence="2" key="3">
    <citation type="submission" date="2024-03" db="EMBL/GenBank/DDBJ databases">
        <title>The Genome Sequence of Enterococcus sp. DIV0238c.</title>
        <authorList>
            <consortium name="The Broad Institute Genomics Platform"/>
            <consortium name="The Broad Institute Microbial Omics Core"/>
            <consortium name="The Broad Institute Genomic Center for Infectious Diseases"/>
            <person name="Earl A."/>
            <person name="Manson A."/>
            <person name="Gilmore M."/>
            <person name="Schwartman J."/>
            <person name="Shea T."/>
            <person name="Abouelleil A."/>
            <person name="Cao P."/>
            <person name="Chapman S."/>
            <person name="Cusick C."/>
            <person name="Young S."/>
            <person name="Neafsey D."/>
            <person name="Nusbaum C."/>
            <person name="Birren B."/>
        </authorList>
    </citation>
    <scope>NUCLEOTIDE SEQUENCE</scope>
    <source>
        <strain evidence="2">9D6_DIV0238</strain>
    </source>
</reference>
<dbReference type="Proteomes" id="UP000196151">
    <property type="component" value="Chromosome"/>
</dbReference>
<dbReference type="OrthoDB" id="2178558at2"/>
<name>A0A200J048_9ENTE</name>
<proteinExistence type="predicted"/>
<gene>
    <name evidence="2" type="ORF">A5889_001794</name>
    <name evidence="1" type="ORF">A5889_002479</name>
</gene>
<sequence>MNETGQNLQRHGKKIIKKYILHQKVNPRLLGVEIYNKKLKTSHEAYLSCKLVFKKDIDSLMELEQIAMKVQKTWVEENDELIIKRINIFTSPAYIVLTFTIGFFESEHVRQLPFFRSCVQELIESYKVVLKQERETEYKRKEEKIYNVVEKFNQLTEKMEAIEHRLEKNEEIVLDSGELLKNELTKVSQTLKEQIQPNDYAMSPKTHTLEKSVSKHKELRFEVGEITPLKETEKDESVSQSSRRYTLVRSNQHSKKRVLKKRLKVLGVSENKERESEPVLPERTVRPKYISKNEQEVIKYFENNVPSNKRKMVPKKQFLDLKMKVEFIDYLWMLLELEGEDEIMIANEISCRKLIEELGPFMERVDKIAGSLSIFNYWVYCPQEVLIKLEGYAALKELLSSSLKRINDKAVVNNIKK</sequence>
<dbReference type="RefSeq" id="WP_087641583.1">
    <property type="nucleotide sequence ID" value="NZ_CP147246.1"/>
</dbReference>
<keyword evidence="3" id="KW-1185">Reference proteome</keyword>